<feature type="domain" description="ABC transmembrane type-1" evidence="12">
    <location>
        <begin position="149"/>
        <end position="352"/>
    </location>
</feature>
<keyword evidence="4" id="KW-0813">Transport</keyword>
<dbReference type="EMBL" id="JBITLV010000001">
    <property type="protein sequence ID" value="MFI7585516.1"/>
    <property type="molecule type" value="Genomic_DNA"/>
</dbReference>
<feature type="transmembrane region" description="Helical" evidence="10">
    <location>
        <begin position="187"/>
        <end position="212"/>
    </location>
</feature>
<feature type="transmembrane region" description="Helical" evidence="10">
    <location>
        <begin position="59"/>
        <end position="79"/>
    </location>
</feature>
<evidence type="ECO:0000256" key="9">
    <source>
        <dbReference type="ARBA" id="ARBA00023136"/>
    </source>
</evidence>
<dbReference type="Gene3D" id="1.10.3720.10">
    <property type="entry name" value="MetI-like"/>
    <property type="match status" value="1"/>
</dbReference>
<evidence type="ECO:0000256" key="6">
    <source>
        <dbReference type="ARBA" id="ARBA00022592"/>
    </source>
</evidence>
<dbReference type="SUPFAM" id="SSF161098">
    <property type="entry name" value="MetI-like"/>
    <property type="match status" value="1"/>
</dbReference>
<dbReference type="PROSITE" id="PS50928">
    <property type="entry name" value="ABC_TM1"/>
    <property type="match status" value="1"/>
</dbReference>
<organism evidence="13 14">
    <name type="scientific">Spongisporangium articulatum</name>
    <dbReference type="NCBI Taxonomy" id="3362603"/>
    <lineage>
        <taxon>Bacteria</taxon>
        <taxon>Bacillati</taxon>
        <taxon>Actinomycetota</taxon>
        <taxon>Actinomycetes</taxon>
        <taxon>Kineosporiales</taxon>
        <taxon>Kineosporiaceae</taxon>
        <taxon>Spongisporangium</taxon>
    </lineage>
</organism>
<feature type="transmembrane region" description="Helical" evidence="10">
    <location>
        <begin position="218"/>
        <end position="237"/>
    </location>
</feature>
<keyword evidence="6" id="KW-0592">Phosphate transport</keyword>
<accession>A0ABW8AIX5</accession>
<dbReference type="PANTHER" id="PTHR42922:SF1">
    <property type="entry name" value="PHOSPHATE TRANSPORT SYSTEM PERMEASE PROTEIN PSTA"/>
    <property type="match status" value="1"/>
</dbReference>
<evidence type="ECO:0000313" key="14">
    <source>
        <dbReference type="Proteomes" id="UP001612915"/>
    </source>
</evidence>
<keyword evidence="8 10" id="KW-1133">Transmembrane helix</keyword>
<evidence type="ECO:0000256" key="1">
    <source>
        <dbReference type="ARBA" id="ARBA00003510"/>
    </source>
</evidence>
<keyword evidence="7 10" id="KW-0812">Transmembrane</keyword>
<evidence type="ECO:0000256" key="8">
    <source>
        <dbReference type="ARBA" id="ARBA00022989"/>
    </source>
</evidence>
<evidence type="ECO:0000256" key="10">
    <source>
        <dbReference type="RuleBase" id="RU363043"/>
    </source>
</evidence>
<sequence>MSTTETPLQVAPLSMEERPKRVLARYRESDVLALVGAFFSAAGLTWLLFTQIAPFNGKVGALAVGWVLFVVIYGLLVSLDEDGQAVRDRVASVVVHSLALLLLTVLVFVIAYVISRGATAMVHWNFFVKDLSTTGPLDPLSLGGIGHAIVGTLIMISLSLAITVPLGLTCAVFLAEFPGPFARTVRTVVEAMTALPSIVAGLFVYTVFILMLHVEKSGFAAALALSVMMFSIIIRAADVVLRLVPGSLTEASLALGADRWRTVWHVTLPTARSGLATAVILGTARGIGETSPVLLTAGYATSYNFNPFSGPMTSLPLAAYTLRSFPQPGLIARGFGSAATLMVIVLVLFIVARWLGGRGPGVLSPRQSARRAEQSLDDAYRIASRSHAAPGAPR</sequence>
<comment type="function">
    <text evidence="1">Part of the binding-protein-dependent transport system for phosphate; probably responsible for the translocation of the substrate across the membrane.</text>
</comment>
<dbReference type="NCBIfam" id="TIGR00974">
    <property type="entry name" value="3a0107s02c"/>
    <property type="match status" value="1"/>
</dbReference>
<evidence type="ECO:0000313" key="13">
    <source>
        <dbReference type="EMBL" id="MFI7585516.1"/>
    </source>
</evidence>
<keyword evidence="5 10" id="KW-1003">Cell membrane</keyword>
<keyword evidence="9 10" id="KW-0472">Membrane</keyword>
<feature type="transmembrane region" description="Helical" evidence="10">
    <location>
        <begin position="330"/>
        <end position="355"/>
    </location>
</feature>
<comment type="caution">
    <text evidence="13">The sequence shown here is derived from an EMBL/GenBank/DDBJ whole genome shotgun (WGS) entry which is preliminary data.</text>
</comment>
<gene>
    <name evidence="13" type="primary">pstA</name>
    <name evidence="13" type="ORF">ACIB24_00405</name>
</gene>
<feature type="region of interest" description="Disordered" evidence="11">
    <location>
        <begin position="374"/>
        <end position="394"/>
    </location>
</feature>
<reference evidence="13 14" key="1">
    <citation type="submission" date="2024-10" db="EMBL/GenBank/DDBJ databases">
        <title>The Natural Products Discovery Center: Release of the First 8490 Sequenced Strains for Exploring Actinobacteria Biosynthetic Diversity.</title>
        <authorList>
            <person name="Kalkreuter E."/>
            <person name="Kautsar S.A."/>
            <person name="Yang D."/>
            <person name="Bader C.D."/>
            <person name="Teijaro C.N."/>
            <person name="Fluegel L."/>
            <person name="Davis C.M."/>
            <person name="Simpson J.R."/>
            <person name="Lauterbach L."/>
            <person name="Steele A.D."/>
            <person name="Gui C."/>
            <person name="Meng S."/>
            <person name="Li G."/>
            <person name="Viehrig K."/>
            <person name="Ye F."/>
            <person name="Su P."/>
            <person name="Kiefer A.F."/>
            <person name="Nichols A."/>
            <person name="Cepeda A.J."/>
            <person name="Yan W."/>
            <person name="Fan B."/>
            <person name="Jiang Y."/>
            <person name="Adhikari A."/>
            <person name="Zheng C.-J."/>
            <person name="Schuster L."/>
            <person name="Cowan T.M."/>
            <person name="Smanski M.J."/>
            <person name="Chevrette M.G."/>
            <person name="De Carvalho L.P.S."/>
            <person name="Shen B."/>
        </authorList>
    </citation>
    <scope>NUCLEOTIDE SEQUENCE [LARGE SCALE GENOMIC DNA]</scope>
    <source>
        <strain evidence="13 14">NPDC049639</strain>
    </source>
</reference>
<dbReference type="InterPro" id="IPR000515">
    <property type="entry name" value="MetI-like"/>
</dbReference>
<dbReference type="InterPro" id="IPR035906">
    <property type="entry name" value="MetI-like_sf"/>
</dbReference>
<evidence type="ECO:0000256" key="2">
    <source>
        <dbReference type="ARBA" id="ARBA00004651"/>
    </source>
</evidence>
<evidence type="ECO:0000256" key="7">
    <source>
        <dbReference type="ARBA" id="ARBA00022692"/>
    </source>
</evidence>
<dbReference type="InterPro" id="IPR005672">
    <property type="entry name" value="Phosphate_PstA"/>
</dbReference>
<comment type="subcellular location">
    <subcellularLocation>
        <location evidence="2 10">Cell membrane</location>
        <topology evidence="2 10">Multi-pass membrane protein</topology>
    </subcellularLocation>
</comment>
<evidence type="ECO:0000256" key="3">
    <source>
        <dbReference type="ARBA" id="ARBA00007069"/>
    </source>
</evidence>
<evidence type="ECO:0000256" key="11">
    <source>
        <dbReference type="SAM" id="MobiDB-lite"/>
    </source>
</evidence>
<keyword evidence="14" id="KW-1185">Reference proteome</keyword>
<feature type="transmembrane region" description="Helical" evidence="10">
    <location>
        <begin position="91"/>
        <end position="114"/>
    </location>
</feature>
<dbReference type="Pfam" id="PF00528">
    <property type="entry name" value="BPD_transp_1"/>
    <property type="match status" value="1"/>
</dbReference>
<comment type="similarity">
    <text evidence="3 10">Belongs to the binding-protein-dependent transport system permease family. CysTW subfamily.</text>
</comment>
<evidence type="ECO:0000256" key="5">
    <source>
        <dbReference type="ARBA" id="ARBA00022475"/>
    </source>
</evidence>
<evidence type="ECO:0000259" key="12">
    <source>
        <dbReference type="PROSITE" id="PS50928"/>
    </source>
</evidence>
<protein>
    <recommendedName>
        <fullName evidence="10">Phosphate transport system permease protein PstA</fullName>
    </recommendedName>
</protein>
<dbReference type="Proteomes" id="UP001612915">
    <property type="component" value="Unassembled WGS sequence"/>
</dbReference>
<feature type="transmembrane region" description="Helical" evidence="10">
    <location>
        <begin position="145"/>
        <end position="175"/>
    </location>
</feature>
<feature type="transmembrane region" description="Helical" evidence="10">
    <location>
        <begin position="31"/>
        <end position="53"/>
    </location>
</feature>
<dbReference type="RefSeq" id="WP_398273519.1">
    <property type="nucleotide sequence ID" value="NZ_JBITLV010000001.1"/>
</dbReference>
<dbReference type="InterPro" id="IPR051408">
    <property type="entry name" value="Phosphate_transprt_permease"/>
</dbReference>
<dbReference type="PANTHER" id="PTHR42922">
    <property type="entry name" value="PHOSPHATE TRANSPORT SYSTEM PERMEASE PROTEIN PSTA"/>
    <property type="match status" value="1"/>
</dbReference>
<name>A0ABW8AIX5_9ACTN</name>
<evidence type="ECO:0000256" key="4">
    <source>
        <dbReference type="ARBA" id="ARBA00022448"/>
    </source>
</evidence>
<proteinExistence type="inferred from homology"/>
<dbReference type="CDD" id="cd06261">
    <property type="entry name" value="TM_PBP2"/>
    <property type="match status" value="1"/>
</dbReference>